<dbReference type="PANTHER" id="PTHR38834">
    <property type="entry name" value="PERIPLASMIC SUBSTRATE BINDING PROTEIN FAMILY 3"/>
    <property type="match status" value="1"/>
</dbReference>
<dbReference type="Pfam" id="PF00497">
    <property type="entry name" value="SBP_bac_3"/>
    <property type="match status" value="1"/>
</dbReference>
<dbReference type="RefSeq" id="WP_170921387.1">
    <property type="nucleotide sequence ID" value="NZ_FWZU01000002.1"/>
</dbReference>
<dbReference type="STRING" id="1519643.SAMN06295933_1377"/>
<accession>A0A1X7CXA9</accession>
<dbReference type="Gene3D" id="3.40.190.10">
    <property type="entry name" value="Periplasmic binding protein-like II"/>
    <property type="match status" value="2"/>
</dbReference>
<dbReference type="InterPro" id="IPR001638">
    <property type="entry name" value="Solute-binding_3/MltF_N"/>
</dbReference>
<name>A0A1X7CXA9_9BACT</name>
<gene>
    <name evidence="2" type="ORF">SAMN06295933_1377</name>
</gene>
<organism evidence="2 3">
    <name type="scientific">Desulfovibrio gilichinskyi</name>
    <dbReference type="NCBI Taxonomy" id="1519643"/>
    <lineage>
        <taxon>Bacteria</taxon>
        <taxon>Pseudomonadati</taxon>
        <taxon>Thermodesulfobacteriota</taxon>
        <taxon>Desulfovibrionia</taxon>
        <taxon>Desulfovibrionales</taxon>
        <taxon>Desulfovibrionaceae</taxon>
        <taxon>Desulfovibrio</taxon>
    </lineage>
</organism>
<dbReference type="EMBL" id="FWZU01000002">
    <property type="protein sequence ID" value="SMF04739.1"/>
    <property type="molecule type" value="Genomic_DNA"/>
</dbReference>
<protein>
    <submittedName>
        <fullName evidence="2">Amino acid ABC transporter substrate-binding protein, PAAT family</fullName>
    </submittedName>
</protein>
<proteinExistence type="predicted"/>
<sequence length="245" mass="27999">MKTLITAIMLIALFIPTPSIARELLTLITDPFPPLYYQVDGENKGIYCEILDLTFKEMKIPYTLAFVPWERALRMAETQRSDGIPGTAKTKERDRFLIFPDEPISVIDIVVFHRKDDTFKFDGISSLAGKRIGTIDGYSYGKEFDQSNLFSKEKVSSLKLNFLKLQAKRIDLVIAYKNVALYTLQSLNLTDQFSYSSLPVHRAALYLAFSKKPGYEQLAEEFSQTLRKIKNTEAAQELFKKAELN</sequence>
<evidence type="ECO:0000259" key="1">
    <source>
        <dbReference type="Pfam" id="PF00497"/>
    </source>
</evidence>
<reference evidence="3" key="1">
    <citation type="submission" date="2017-04" db="EMBL/GenBank/DDBJ databases">
        <authorList>
            <person name="Varghese N."/>
            <person name="Submissions S."/>
        </authorList>
    </citation>
    <scope>NUCLEOTIDE SEQUENCE [LARGE SCALE GENOMIC DNA]</scope>
    <source>
        <strain evidence="3">K3S</strain>
    </source>
</reference>
<dbReference type="AlphaFoldDB" id="A0A1X7CXA9"/>
<keyword evidence="3" id="KW-1185">Reference proteome</keyword>
<dbReference type="PANTHER" id="PTHR38834:SF3">
    <property type="entry name" value="SOLUTE-BINDING PROTEIN FAMILY 3_N-TERMINAL DOMAIN-CONTAINING PROTEIN"/>
    <property type="match status" value="1"/>
</dbReference>
<feature type="domain" description="Solute-binding protein family 3/N-terminal" evidence="1">
    <location>
        <begin position="28"/>
        <end position="241"/>
    </location>
</feature>
<dbReference type="SUPFAM" id="SSF53850">
    <property type="entry name" value="Periplasmic binding protein-like II"/>
    <property type="match status" value="1"/>
</dbReference>
<evidence type="ECO:0000313" key="2">
    <source>
        <dbReference type="EMBL" id="SMF04739.1"/>
    </source>
</evidence>
<evidence type="ECO:0000313" key="3">
    <source>
        <dbReference type="Proteomes" id="UP000192906"/>
    </source>
</evidence>
<dbReference type="Proteomes" id="UP000192906">
    <property type="component" value="Unassembled WGS sequence"/>
</dbReference>